<dbReference type="Proteomes" id="UP000268553">
    <property type="component" value="Unassembled WGS sequence"/>
</dbReference>
<keyword evidence="3" id="KW-1185">Reference proteome</keyword>
<protein>
    <submittedName>
        <fullName evidence="2">Flagellar biosynthetic protein</fullName>
    </submittedName>
</protein>
<dbReference type="RefSeq" id="WP_125229543.1">
    <property type="nucleotide sequence ID" value="NZ_RWJI01000001.1"/>
</dbReference>
<evidence type="ECO:0000259" key="1">
    <source>
        <dbReference type="Pfam" id="PF02108"/>
    </source>
</evidence>
<evidence type="ECO:0000313" key="2">
    <source>
        <dbReference type="EMBL" id="RRQ51529.1"/>
    </source>
</evidence>
<dbReference type="OrthoDB" id="7449114at2"/>
<organism evidence="2 3">
    <name type="scientific">Sphingorhabdus wooponensis</name>
    <dbReference type="NCBI Taxonomy" id="940136"/>
    <lineage>
        <taxon>Bacteria</taxon>
        <taxon>Pseudomonadati</taxon>
        <taxon>Pseudomonadota</taxon>
        <taxon>Alphaproteobacteria</taxon>
        <taxon>Sphingomonadales</taxon>
        <taxon>Sphingomonadaceae</taxon>
        <taxon>Sphingorhabdus</taxon>
    </lineage>
</organism>
<reference evidence="2 3" key="1">
    <citation type="submission" date="2018-12" db="EMBL/GenBank/DDBJ databases">
        <authorList>
            <person name="Kim S.-J."/>
            <person name="Jung G.-Y."/>
        </authorList>
    </citation>
    <scope>NUCLEOTIDE SEQUENCE [LARGE SCALE GENOMIC DNA]</scope>
    <source>
        <strain evidence="2 3">03SU3-P</strain>
    </source>
</reference>
<keyword evidence="2" id="KW-0969">Cilium</keyword>
<name>A0A3R8Q3M5_9SPHN</name>
<accession>A0A3R8Q3M5</accession>
<dbReference type="InterPro" id="IPR018035">
    <property type="entry name" value="Flagellar_FliH/T3SS_HrpE"/>
</dbReference>
<dbReference type="AlphaFoldDB" id="A0A3R8Q3M5"/>
<keyword evidence="2" id="KW-0966">Cell projection</keyword>
<comment type="caution">
    <text evidence="2">The sequence shown here is derived from an EMBL/GenBank/DDBJ whole genome shotgun (WGS) entry which is preliminary data.</text>
</comment>
<gene>
    <name evidence="2" type="ORF">D7D48_01110</name>
</gene>
<keyword evidence="2" id="KW-0282">Flagellum</keyword>
<evidence type="ECO:0000313" key="3">
    <source>
        <dbReference type="Proteomes" id="UP000268553"/>
    </source>
</evidence>
<sequence length="187" mass="20637">MSETVKLSLTAYFGERRDFRPRNLQFPFAAPADDAEDPYARGLADGQQMAQAAFTIERKQLQDLLAAAHALRPEDNAEIDFLLDHIIRSIVTKIIGDLPIDAAFLAQQIEAATAILTEADQNRHLRMHPDDLALLSDAELPLPFTADPQLPRGALRIECSDGWVEHGPAFALERLSQRLGDDGRVAG</sequence>
<proteinExistence type="predicted"/>
<feature type="domain" description="Flagellar assembly protein FliH/Type III secretion system HrpE" evidence="1">
    <location>
        <begin position="58"/>
        <end position="164"/>
    </location>
</feature>
<dbReference type="EMBL" id="RWJI01000001">
    <property type="protein sequence ID" value="RRQ51529.1"/>
    <property type="molecule type" value="Genomic_DNA"/>
</dbReference>
<dbReference type="Pfam" id="PF02108">
    <property type="entry name" value="FliH"/>
    <property type="match status" value="1"/>
</dbReference>